<dbReference type="EMBL" id="UINC01065912">
    <property type="protein sequence ID" value="SVB96053.1"/>
    <property type="molecule type" value="Genomic_DNA"/>
</dbReference>
<feature type="domain" description="DUF1232" evidence="5">
    <location>
        <begin position="75"/>
        <end position="104"/>
    </location>
</feature>
<dbReference type="GO" id="GO:0012505">
    <property type="term" value="C:endomembrane system"/>
    <property type="evidence" value="ECO:0007669"/>
    <property type="project" value="UniProtKB-SubCell"/>
</dbReference>
<dbReference type="InterPro" id="IPR010652">
    <property type="entry name" value="DUF1232"/>
</dbReference>
<evidence type="ECO:0000256" key="2">
    <source>
        <dbReference type="ARBA" id="ARBA00022692"/>
    </source>
</evidence>
<dbReference type="Pfam" id="PF06803">
    <property type="entry name" value="DUF1232"/>
    <property type="match status" value="1"/>
</dbReference>
<dbReference type="AlphaFoldDB" id="A0A382IAX4"/>
<proteinExistence type="predicted"/>
<evidence type="ECO:0000256" key="4">
    <source>
        <dbReference type="ARBA" id="ARBA00023136"/>
    </source>
</evidence>
<keyword evidence="3" id="KW-1133">Transmembrane helix</keyword>
<organism evidence="6">
    <name type="scientific">marine metagenome</name>
    <dbReference type="NCBI Taxonomy" id="408172"/>
    <lineage>
        <taxon>unclassified sequences</taxon>
        <taxon>metagenomes</taxon>
        <taxon>ecological metagenomes</taxon>
    </lineage>
</organism>
<evidence type="ECO:0000256" key="1">
    <source>
        <dbReference type="ARBA" id="ARBA00004127"/>
    </source>
</evidence>
<keyword evidence="2" id="KW-0812">Transmembrane</keyword>
<name>A0A382IAX4_9ZZZZ</name>
<comment type="subcellular location">
    <subcellularLocation>
        <location evidence="1">Endomembrane system</location>
        <topology evidence="1">Multi-pass membrane protein</topology>
    </subcellularLocation>
</comment>
<evidence type="ECO:0000313" key="6">
    <source>
        <dbReference type="EMBL" id="SVB96053.1"/>
    </source>
</evidence>
<evidence type="ECO:0000259" key="5">
    <source>
        <dbReference type="Pfam" id="PF06803"/>
    </source>
</evidence>
<gene>
    <name evidence="6" type="ORF">METZ01_LOCUS248907</name>
</gene>
<sequence length="122" mass="14043">MQLTAKDKAHYRELIKKIDVNRKGRIVNFLVSKLDSLVEGGDLNKIEIDLIDDVSWLMGTLEFFPDLPEHTVQKILFALSYFIDENDEIPDVIPEIGYLDDMKVAKWIVNDIRGQIPKMPDA</sequence>
<accession>A0A382IAX4</accession>
<keyword evidence="4" id="KW-0472">Membrane</keyword>
<evidence type="ECO:0000256" key="3">
    <source>
        <dbReference type="ARBA" id="ARBA00022989"/>
    </source>
</evidence>
<reference evidence="6" key="1">
    <citation type="submission" date="2018-05" db="EMBL/GenBank/DDBJ databases">
        <authorList>
            <person name="Lanie J.A."/>
            <person name="Ng W.-L."/>
            <person name="Kazmierczak K.M."/>
            <person name="Andrzejewski T.M."/>
            <person name="Davidsen T.M."/>
            <person name="Wayne K.J."/>
            <person name="Tettelin H."/>
            <person name="Glass J.I."/>
            <person name="Rusch D."/>
            <person name="Podicherti R."/>
            <person name="Tsui H.-C.T."/>
            <person name="Winkler M.E."/>
        </authorList>
    </citation>
    <scope>NUCLEOTIDE SEQUENCE</scope>
</reference>
<protein>
    <recommendedName>
        <fullName evidence="5">DUF1232 domain-containing protein</fullName>
    </recommendedName>
</protein>